<keyword evidence="1" id="KW-1133">Transmembrane helix</keyword>
<dbReference type="AlphaFoldDB" id="A0A3D9BQI6"/>
<evidence type="ECO:0000313" key="3">
    <source>
        <dbReference type="Proteomes" id="UP000257131"/>
    </source>
</evidence>
<keyword evidence="1" id="KW-0472">Membrane</keyword>
<dbReference type="Proteomes" id="UP000257131">
    <property type="component" value="Unassembled WGS sequence"/>
</dbReference>
<dbReference type="RefSeq" id="WP_115980589.1">
    <property type="nucleotide sequence ID" value="NZ_QOHR01000016.1"/>
</dbReference>
<sequence>MTAQIAHLYALGCLAGVFFEIAVIAGLPLGAFTQGGRHRGALPRRARALAAAGIPVLILQALAILSAAGFPGLGWPRWTGWAALALTLGEAALARVSPSGEERAVRFPVALVMAGGAGYVLVVTAGQG</sequence>
<evidence type="ECO:0000256" key="1">
    <source>
        <dbReference type="SAM" id="Phobius"/>
    </source>
</evidence>
<proteinExistence type="predicted"/>
<accession>A0A3D9BQI6</accession>
<name>A0A3D9BQI6_9RHOB</name>
<dbReference type="OrthoDB" id="1524823at2"/>
<feature type="transmembrane region" description="Helical" evidence="1">
    <location>
        <begin position="105"/>
        <end position="125"/>
    </location>
</feature>
<reference evidence="2 3" key="1">
    <citation type="journal article" date="2017" name="Int. J. Syst. Evol. Microbiol.">
        <title>Rhodosalinus sediminis gen. nov., sp. nov., isolated from marine saltern.</title>
        <authorList>
            <person name="Guo L.Y."/>
            <person name="Ling S.K."/>
            <person name="Li C.M."/>
            <person name="Chen G.J."/>
            <person name="Du Z.J."/>
        </authorList>
    </citation>
    <scope>NUCLEOTIDE SEQUENCE [LARGE SCALE GENOMIC DNA]</scope>
    <source>
        <strain evidence="2 3">WDN1C137</strain>
    </source>
</reference>
<feature type="transmembrane region" description="Helical" evidence="1">
    <location>
        <begin position="48"/>
        <end position="69"/>
    </location>
</feature>
<protein>
    <submittedName>
        <fullName evidence="2">Uncharacterized protein</fullName>
    </submittedName>
</protein>
<keyword evidence="3" id="KW-1185">Reference proteome</keyword>
<evidence type="ECO:0000313" key="2">
    <source>
        <dbReference type="EMBL" id="REC55773.1"/>
    </source>
</evidence>
<gene>
    <name evidence="2" type="ORF">DRV84_11170</name>
</gene>
<comment type="caution">
    <text evidence="2">The sequence shown here is derived from an EMBL/GenBank/DDBJ whole genome shotgun (WGS) entry which is preliminary data.</text>
</comment>
<keyword evidence="1" id="KW-0812">Transmembrane</keyword>
<organism evidence="2 3">
    <name type="scientific">Rhodosalinus sediminis</name>
    <dbReference type="NCBI Taxonomy" id="1940533"/>
    <lineage>
        <taxon>Bacteria</taxon>
        <taxon>Pseudomonadati</taxon>
        <taxon>Pseudomonadota</taxon>
        <taxon>Alphaproteobacteria</taxon>
        <taxon>Rhodobacterales</taxon>
        <taxon>Paracoccaceae</taxon>
        <taxon>Rhodosalinus</taxon>
    </lineage>
</organism>
<dbReference type="EMBL" id="QOHR01000016">
    <property type="protein sequence ID" value="REC55773.1"/>
    <property type="molecule type" value="Genomic_DNA"/>
</dbReference>
<feature type="transmembrane region" description="Helical" evidence="1">
    <location>
        <begin position="6"/>
        <end position="27"/>
    </location>
</feature>